<feature type="transmembrane region" description="Helical" evidence="1">
    <location>
        <begin position="62"/>
        <end position="79"/>
    </location>
</feature>
<dbReference type="AlphaFoldDB" id="A0A917IRT4"/>
<protein>
    <recommendedName>
        <fullName evidence="4">TIGR02611 family protein</fullName>
    </recommendedName>
</protein>
<keyword evidence="3" id="KW-1185">Reference proteome</keyword>
<feature type="transmembrane region" description="Helical" evidence="1">
    <location>
        <begin position="34"/>
        <end position="56"/>
    </location>
</feature>
<accession>A0A917IRT4</accession>
<name>A0A917IRT4_9MICC</name>
<evidence type="ECO:0008006" key="4">
    <source>
        <dbReference type="Google" id="ProtNLM"/>
    </source>
</evidence>
<dbReference type="InterPro" id="IPR013434">
    <property type="entry name" value="CHP02611"/>
</dbReference>
<reference evidence="2 3" key="1">
    <citation type="journal article" date="2014" name="Int. J. Syst. Evol. Microbiol.">
        <title>Complete genome sequence of Corynebacterium casei LMG S-19264T (=DSM 44701T), isolated from a smear-ripened cheese.</title>
        <authorList>
            <consortium name="US DOE Joint Genome Institute (JGI-PGF)"/>
            <person name="Walter F."/>
            <person name="Albersmeier A."/>
            <person name="Kalinowski J."/>
            <person name="Ruckert C."/>
        </authorList>
    </citation>
    <scope>NUCLEOTIDE SEQUENCE [LARGE SCALE GENOMIC DNA]</scope>
    <source>
        <strain evidence="2 3">CCM 8669</strain>
    </source>
</reference>
<evidence type="ECO:0000313" key="2">
    <source>
        <dbReference type="EMBL" id="GGH60827.1"/>
    </source>
</evidence>
<dbReference type="NCBIfam" id="TIGR02611">
    <property type="entry name" value="TIGR02611 family protein"/>
    <property type="match status" value="1"/>
</dbReference>
<keyword evidence="1" id="KW-0812">Transmembrane</keyword>
<evidence type="ECO:0000256" key="1">
    <source>
        <dbReference type="SAM" id="Phobius"/>
    </source>
</evidence>
<organism evidence="2 3">
    <name type="scientific">Rothia aerolata</name>
    <dbReference type="NCBI Taxonomy" id="1812262"/>
    <lineage>
        <taxon>Bacteria</taxon>
        <taxon>Bacillati</taxon>
        <taxon>Actinomycetota</taxon>
        <taxon>Actinomycetes</taxon>
        <taxon>Micrococcales</taxon>
        <taxon>Micrococcaceae</taxon>
        <taxon>Rothia</taxon>
    </lineage>
</organism>
<sequence>MAIHHEIADSESGPIHRAMERFRGFMGRHYLLRLIYRSVVITLGLIFILAGIIMLVTPGPGWLFIFLGMGLWGTEFHWAHRLNVWAKAKVLAFFHAAEARRYKRRLAKRNALWQQRGNTNHYCPTGCHYH</sequence>
<comment type="caution">
    <text evidence="2">The sequence shown here is derived from an EMBL/GenBank/DDBJ whole genome shotgun (WGS) entry which is preliminary data.</text>
</comment>
<dbReference type="Proteomes" id="UP000600171">
    <property type="component" value="Unassembled WGS sequence"/>
</dbReference>
<keyword evidence="1" id="KW-0472">Membrane</keyword>
<proteinExistence type="predicted"/>
<keyword evidence="1" id="KW-1133">Transmembrane helix</keyword>
<dbReference type="EMBL" id="BMDC01000001">
    <property type="protein sequence ID" value="GGH60827.1"/>
    <property type="molecule type" value="Genomic_DNA"/>
</dbReference>
<dbReference type="Pfam" id="PF09656">
    <property type="entry name" value="PGPGW"/>
    <property type="match status" value="1"/>
</dbReference>
<dbReference type="RefSeq" id="WP_229723057.1">
    <property type="nucleotide sequence ID" value="NZ_BMDC01000001.1"/>
</dbReference>
<evidence type="ECO:0000313" key="3">
    <source>
        <dbReference type="Proteomes" id="UP000600171"/>
    </source>
</evidence>
<gene>
    <name evidence="2" type="ORF">GCM10007359_09400</name>
</gene>
<dbReference type="InterPro" id="IPR019099">
    <property type="entry name" value="Uncharacterised_PGPGW_TM"/>
</dbReference>